<evidence type="ECO:0000313" key="1">
    <source>
        <dbReference type="EMBL" id="CAH6718484.1"/>
    </source>
</evidence>
<comment type="caution">
    <text evidence="1">The sequence shown here is derived from an EMBL/GenBank/DDBJ whole genome shotgun (WGS) entry which is preliminary data.</text>
</comment>
<sequence>MSLRSLNPILKGFRPTPVSLGLTKNFLEPQYPQLLLDKLDLKSKYPEASKSLEVVDIYSGNGYFSSMLNYDLKPKNHVMLETSMAALKSFHQLREVLNKDPYKSTDLTFDHHYLNGFKWEIYTDIVNNGIISPKTKPRNRIHDELLIFANLASCPGGEALFAQWMMCSAHQNWLQKYGRVRMIFIIPEVSARKFLSKPYSRFRNRTAIKLELFTDTKLIAINESNGTTHQPDGCDYDVNVLLKDQPIILPSYSLYPANRFAVVEVIPKENIDIDIPTLEYVTQILLFRKATPLRESLAYLGPGAEEFLIPRLGHLLHKTVRELTSDEVKEVIEQFDLWPFKPSLEEMITINREEGTDE</sequence>
<dbReference type="Proteomes" id="UP001152531">
    <property type="component" value="Unassembled WGS sequence"/>
</dbReference>
<proteinExistence type="predicted"/>
<dbReference type="EMBL" id="CALSDN010000001">
    <property type="protein sequence ID" value="CAH6718484.1"/>
    <property type="molecule type" value="Genomic_DNA"/>
</dbReference>
<accession>A0ACA9Y0M9</accession>
<keyword evidence="2" id="KW-1185">Reference proteome</keyword>
<reference evidence="1" key="1">
    <citation type="submission" date="2022-06" db="EMBL/GenBank/DDBJ databases">
        <authorList>
            <person name="Legras J.-L."/>
            <person name="Devillers H."/>
            <person name="Grondin C."/>
        </authorList>
    </citation>
    <scope>NUCLEOTIDE SEQUENCE</scope>
    <source>
        <strain evidence="1">CLIB 1444</strain>
    </source>
</reference>
<gene>
    <name evidence="1" type="ORF">CLIB1444_01S07778</name>
</gene>
<organism evidence="1 2">
    <name type="scientific">[Candida] jaroonii</name>
    <dbReference type="NCBI Taxonomy" id="467808"/>
    <lineage>
        <taxon>Eukaryota</taxon>
        <taxon>Fungi</taxon>
        <taxon>Dikarya</taxon>
        <taxon>Ascomycota</taxon>
        <taxon>Saccharomycotina</taxon>
        <taxon>Pichiomycetes</taxon>
        <taxon>Debaryomycetaceae</taxon>
        <taxon>Yamadazyma</taxon>
    </lineage>
</organism>
<evidence type="ECO:0000313" key="2">
    <source>
        <dbReference type="Proteomes" id="UP001152531"/>
    </source>
</evidence>
<protein>
    <submittedName>
        <fullName evidence="1">Mitochondrial transcription factor 1</fullName>
    </submittedName>
</protein>
<name>A0ACA9Y0M9_9ASCO</name>